<dbReference type="InterPro" id="IPR017871">
    <property type="entry name" value="ABC_transporter-like_CS"/>
</dbReference>
<evidence type="ECO:0000256" key="4">
    <source>
        <dbReference type="ARBA" id="ARBA00022840"/>
    </source>
</evidence>
<dbReference type="SMART" id="SM00382">
    <property type="entry name" value="AAA"/>
    <property type="match status" value="1"/>
</dbReference>
<keyword evidence="7" id="KW-1185">Reference proteome</keyword>
<dbReference type="InterPro" id="IPR003593">
    <property type="entry name" value="AAA+_ATPase"/>
</dbReference>
<reference evidence="7" key="1">
    <citation type="journal article" date="2019" name="Int. J. Syst. Evol. Microbiol.">
        <title>The Global Catalogue of Microorganisms (GCM) 10K type strain sequencing project: providing services to taxonomists for standard genome sequencing and annotation.</title>
        <authorList>
            <consortium name="The Broad Institute Genomics Platform"/>
            <consortium name="The Broad Institute Genome Sequencing Center for Infectious Disease"/>
            <person name="Wu L."/>
            <person name="Ma J."/>
        </authorList>
    </citation>
    <scope>NUCLEOTIDE SEQUENCE [LARGE SCALE GENOMIC DNA]</scope>
    <source>
        <strain evidence="7">CCM 8896</strain>
    </source>
</reference>
<keyword evidence="4 6" id="KW-0067">ATP-binding</keyword>
<dbReference type="InterPro" id="IPR027417">
    <property type="entry name" value="P-loop_NTPase"/>
</dbReference>
<dbReference type="RefSeq" id="WP_125714425.1">
    <property type="nucleotide sequence ID" value="NZ_JBHTOP010000022.1"/>
</dbReference>
<protein>
    <submittedName>
        <fullName evidence="6">ABC transporter ATP-binding protein</fullName>
    </submittedName>
</protein>
<dbReference type="CDD" id="cd03214">
    <property type="entry name" value="ABC_Iron-Siderophores_B12_Hemin"/>
    <property type="match status" value="1"/>
</dbReference>
<keyword evidence="2" id="KW-0813">Transport</keyword>
<dbReference type="SUPFAM" id="SSF52540">
    <property type="entry name" value="P-loop containing nucleoside triphosphate hydrolases"/>
    <property type="match status" value="1"/>
</dbReference>
<keyword evidence="3" id="KW-0547">Nucleotide-binding</keyword>
<dbReference type="GO" id="GO:0005524">
    <property type="term" value="F:ATP binding"/>
    <property type="evidence" value="ECO:0007669"/>
    <property type="project" value="UniProtKB-KW"/>
</dbReference>
<dbReference type="PROSITE" id="PS50893">
    <property type="entry name" value="ABC_TRANSPORTER_2"/>
    <property type="match status" value="1"/>
</dbReference>
<dbReference type="Proteomes" id="UP001597267">
    <property type="component" value="Unassembled WGS sequence"/>
</dbReference>
<dbReference type="PROSITE" id="PS00211">
    <property type="entry name" value="ABC_TRANSPORTER_1"/>
    <property type="match status" value="1"/>
</dbReference>
<comment type="caution">
    <text evidence="6">The sequence shown here is derived from an EMBL/GenBank/DDBJ whole genome shotgun (WGS) entry which is preliminary data.</text>
</comment>
<evidence type="ECO:0000256" key="1">
    <source>
        <dbReference type="ARBA" id="ARBA00005417"/>
    </source>
</evidence>
<dbReference type="EMBL" id="JBHTOP010000022">
    <property type="protein sequence ID" value="MFD1671871.1"/>
    <property type="molecule type" value="Genomic_DNA"/>
</dbReference>
<evidence type="ECO:0000313" key="6">
    <source>
        <dbReference type="EMBL" id="MFD1671871.1"/>
    </source>
</evidence>
<evidence type="ECO:0000313" key="7">
    <source>
        <dbReference type="Proteomes" id="UP001597267"/>
    </source>
</evidence>
<gene>
    <name evidence="6" type="ORF">ACFQ5M_07185</name>
</gene>
<dbReference type="InterPro" id="IPR050153">
    <property type="entry name" value="Metal_Ion_Import_ABC"/>
</dbReference>
<sequence>MAILEVSNVQFNYPKGPQCLDQVNLALNTGEITTILGPNGVGKSTFLQLLCGLLQPTGGEITLNGCAMDSLSPAKRAQTIALVPQMNQIAGLPYTVLDYLLMGKTASMGLFHKPQSADYQAAEKVLQRLNCSQLLERSCASLSGGQLQLVTVGKALMQKPKLLLLDEPTAALDYKNQVEILRLLKDLAHSGLAIALTSHDPNQAILLEDRVALLDKTGHLRVGPMTTMISAENLSQIYETDLTVTFVPNCQRLVCTLMI</sequence>
<feature type="domain" description="ABC transporter" evidence="5">
    <location>
        <begin position="4"/>
        <end position="241"/>
    </location>
</feature>
<organism evidence="6 7">
    <name type="scientific">Agrilactobacillus yilanensis</name>
    <dbReference type="NCBI Taxonomy" id="2485997"/>
    <lineage>
        <taxon>Bacteria</taxon>
        <taxon>Bacillati</taxon>
        <taxon>Bacillota</taxon>
        <taxon>Bacilli</taxon>
        <taxon>Lactobacillales</taxon>
        <taxon>Lactobacillaceae</taxon>
        <taxon>Agrilactobacillus</taxon>
    </lineage>
</organism>
<accession>A0ABW4J8D8</accession>
<comment type="similarity">
    <text evidence="1">Belongs to the ABC transporter superfamily.</text>
</comment>
<name>A0ABW4J8D8_9LACO</name>
<evidence type="ECO:0000256" key="3">
    <source>
        <dbReference type="ARBA" id="ARBA00022741"/>
    </source>
</evidence>
<dbReference type="InterPro" id="IPR003439">
    <property type="entry name" value="ABC_transporter-like_ATP-bd"/>
</dbReference>
<dbReference type="PANTHER" id="PTHR42734">
    <property type="entry name" value="METAL TRANSPORT SYSTEM ATP-BINDING PROTEIN TM_0124-RELATED"/>
    <property type="match status" value="1"/>
</dbReference>
<evidence type="ECO:0000256" key="2">
    <source>
        <dbReference type="ARBA" id="ARBA00022448"/>
    </source>
</evidence>
<dbReference type="Gene3D" id="3.40.50.300">
    <property type="entry name" value="P-loop containing nucleotide triphosphate hydrolases"/>
    <property type="match status" value="1"/>
</dbReference>
<dbReference type="PANTHER" id="PTHR42734:SF6">
    <property type="entry name" value="MOLYBDATE IMPORT ATP-BINDING PROTEIN MOLC"/>
    <property type="match status" value="1"/>
</dbReference>
<dbReference type="Pfam" id="PF00005">
    <property type="entry name" value="ABC_tran"/>
    <property type="match status" value="1"/>
</dbReference>
<proteinExistence type="inferred from homology"/>
<evidence type="ECO:0000259" key="5">
    <source>
        <dbReference type="PROSITE" id="PS50893"/>
    </source>
</evidence>